<name>A0ABQ5RA20_9ACTN</name>
<accession>A0ABQ5RA20</accession>
<feature type="region of interest" description="Disordered" evidence="1">
    <location>
        <begin position="1"/>
        <end position="61"/>
    </location>
</feature>
<proteinExistence type="predicted"/>
<comment type="caution">
    <text evidence="2">The sequence shown here is derived from an EMBL/GenBank/DDBJ whole genome shotgun (WGS) entry which is preliminary data.</text>
</comment>
<protein>
    <submittedName>
        <fullName evidence="2">Uncharacterized protein</fullName>
    </submittedName>
</protein>
<keyword evidence="3" id="KW-1185">Reference proteome</keyword>
<dbReference type="EMBL" id="BSDI01000061">
    <property type="protein sequence ID" value="GLI02406.1"/>
    <property type="molecule type" value="Genomic_DNA"/>
</dbReference>
<dbReference type="Proteomes" id="UP001144280">
    <property type="component" value="Unassembled WGS sequence"/>
</dbReference>
<evidence type="ECO:0000313" key="2">
    <source>
        <dbReference type="EMBL" id="GLI02406.1"/>
    </source>
</evidence>
<evidence type="ECO:0000313" key="3">
    <source>
        <dbReference type="Proteomes" id="UP001144280"/>
    </source>
</evidence>
<evidence type="ECO:0000256" key="1">
    <source>
        <dbReference type="SAM" id="MobiDB-lite"/>
    </source>
</evidence>
<gene>
    <name evidence="2" type="ORF">Pa4123_76840</name>
</gene>
<sequence length="61" mass="6507">MKHDIGSGGATGQRVDVVEVTLHRLGTGPGDRPRRPLAASQRPYAPPFGDQATDQRTADKP</sequence>
<organism evidence="2 3">
    <name type="scientific">Phytohabitans aurantiacus</name>
    <dbReference type="NCBI Taxonomy" id="3016789"/>
    <lineage>
        <taxon>Bacteria</taxon>
        <taxon>Bacillati</taxon>
        <taxon>Actinomycetota</taxon>
        <taxon>Actinomycetes</taxon>
        <taxon>Micromonosporales</taxon>
        <taxon>Micromonosporaceae</taxon>
    </lineage>
</organism>
<feature type="compositionally biased region" description="Gly residues" evidence="1">
    <location>
        <begin position="1"/>
        <end position="11"/>
    </location>
</feature>
<reference evidence="2" key="1">
    <citation type="submission" date="2022-12" db="EMBL/GenBank/DDBJ databases">
        <title>New Phytohabitans aurantiacus sp. RD004123 nov., an actinomycete isolated from soil.</title>
        <authorList>
            <person name="Triningsih D.W."/>
            <person name="Harunari E."/>
            <person name="Igarashi Y."/>
        </authorList>
    </citation>
    <scope>NUCLEOTIDE SEQUENCE</scope>
    <source>
        <strain evidence="2">RD004123</strain>
    </source>
</reference>